<evidence type="ECO:0000256" key="1">
    <source>
        <dbReference type="SAM" id="SignalP"/>
    </source>
</evidence>
<accession>A0A1I0H534</accession>
<organism evidence="2 3">
    <name type="scientific">Thomasclavelia cocleata</name>
    <dbReference type="NCBI Taxonomy" id="69824"/>
    <lineage>
        <taxon>Bacteria</taxon>
        <taxon>Bacillati</taxon>
        <taxon>Bacillota</taxon>
        <taxon>Erysipelotrichia</taxon>
        <taxon>Erysipelotrichales</taxon>
        <taxon>Coprobacillaceae</taxon>
        <taxon>Thomasclavelia</taxon>
    </lineage>
</organism>
<evidence type="ECO:0000313" key="3">
    <source>
        <dbReference type="Proteomes" id="UP000198558"/>
    </source>
</evidence>
<dbReference type="EMBL" id="FOIN01000042">
    <property type="protein sequence ID" value="SET78697.1"/>
    <property type="molecule type" value="Genomic_DNA"/>
</dbReference>
<feature type="signal peptide" evidence="1">
    <location>
        <begin position="1"/>
        <end position="19"/>
    </location>
</feature>
<dbReference type="RefSeq" id="WP_092356132.1">
    <property type="nucleotide sequence ID" value="NZ_CAMUUE010000091.1"/>
</dbReference>
<protein>
    <submittedName>
        <fullName evidence="2">Uncharacterized protein</fullName>
    </submittedName>
</protein>
<keyword evidence="3" id="KW-1185">Reference proteome</keyword>
<sequence>MKKTIVILLILMNVVSVDASSNNPKYKIIANSNNEKDIKKMYEIKDDLINDYRNWIKGVDDIDQVLADHQKDYQAKYYNGEYKIILGKGKGKTLTGTLKASYCTSSKEIKKKSFLAELFS</sequence>
<evidence type="ECO:0000313" key="2">
    <source>
        <dbReference type="EMBL" id="SET78697.1"/>
    </source>
</evidence>
<dbReference type="OrthoDB" id="1643461at2"/>
<name>A0A1I0H534_9FIRM</name>
<keyword evidence="1" id="KW-0732">Signal</keyword>
<dbReference type="Proteomes" id="UP000198558">
    <property type="component" value="Unassembled WGS sequence"/>
</dbReference>
<dbReference type="GeneID" id="78289301"/>
<reference evidence="3" key="1">
    <citation type="submission" date="2016-10" db="EMBL/GenBank/DDBJ databases">
        <authorList>
            <person name="Varghese N."/>
            <person name="Submissions S."/>
        </authorList>
    </citation>
    <scope>NUCLEOTIDE SEQUENCE [LARGE SCALE GENOMIC DNA]</scope>
    <source>
        <strain evidence="3">DSM 1551</strain>
    </source>
</reference>
<proteinExistence type="predicted"/>
<gene>
    <name evidence="2" type="ORF">SAMN04489758_14212</name>
</gene>
<dbReference type="AlphaFoldDB" id="A0A1I0H534"/>
<feature type="chain" id="PRO_5011583036" evidence="1">
    <location>
        <begin position="20"/>
        <end position="120"/>
    </location>
</feature>